<comment type="caution">
    <text evidence="1">The sequence shown here is derived from an EMBL/GenBank/DDBJ whole genome shotgun (WGS) entry which is preliminary data.</text>
</comment>
<dbReference type="Proteomes" id="UP000038010">
    <property type="component" value="Unassembled WGS sequence"/>
</dbReference>
<dbReference type="AlphaFoldDB" id="A0A0N0NJC9"/>
<dbReference type="VEuPathDB" id="FungiDB:AB675_11774"/>
<evidence type="ECO:0000313" key="2">
    <source>
        <dbReference type="Proteomes" id="UP000038010"/>
    </source>
</evidence>
<name>A0A0N0NJC9_9EURO</name>
<dbReference type="GeneID" id="28732530"/>
<organism evidence="1 2">
    <name type="scientific">Cyphellophora attinorum</name>
    <dbReference type="NCBI Taxonomy" id="1664694"/>
    <lineage>
        <taxon>Eukaryota</taxon>
        <taxon>Fungi</taxon>
        <taxon>Dikarya</taxon>
        <taxon>Ascomycota</taxon>
        <taxon>Pezizomycotina</taxon>
        <taxon>Eurotiomycetes</taxon>
        <taxon>Chaetothyriomycetidae</taxon>
        <taxon>Chaetothyriales</taxon>
        <taxon>Cyphellophoraceae</taxon>
        <taxon>Cyphellophora</taxon>
    </lineage>
</organism>
<evidence type="ECO:0000313" key="1">
    <source>
        <dbReference type="EMBL" id="KPI36768.1"/>
    </source>
</evidence>
<dbReference type="RefSeq" id="XP_017996731.1">
    <property type="nucleotide sequence ID" value="XM_018140649.1"/>
</dbReference>
<sequence length="160" mass="18743">MPQSLSAPPWVKPKLNLASMPTEILEKIIAMAMPERVTVTGRYSIPLGELKAGRFDRQATKWKQCYPFRWTIWWCPGLLLVSKSIRQIVRKHLAALPFLWFTWDTSQHGFLLQAMEGHALWRAPAECKEMMRDYFRELFTRDEEHGLPTRRRAAKVEETS</sequence>
<accession>A0A0N0NJC9</accession>
<proteinExistence type="predicted"/>
<reference evidence="1 2" key="1">
    <citation type="submission" date="2015-06" db="EMBL/GenBank/DDBJ databases">
        <title>Draft genome of the ant-associated black yeast Phialophora attae CBS 131958.</title>
        <authorList>
            <person name="Moreno L.F."/>
            <person name="Stielow B.J."/>
            <person name="de Hoog S."/>
            <person name="Vicente V.A."/>
            <person name="Weiss V.A."/>
            <person name="de Vries M."/>
            <person name="Cruz L.M."/>
            <person name="Souza E.M."/>
        </authorList>
    </citation>
    <scope>NUCLEOTIDE SEQUENCE [LARGE SCALE GENOMIC DNA]</scope>
    <source>
        <strain evidence="1 2">CBS 131958</strain>
    </source>
</reference>
<gene>
    <name evidence="1" type="ORF">AB675_11774</name>
</gene>
<dbReference type="EMBL" id="LFJN01000028">
    <property type="protein sequence ID" value="KPI36768.1"/>
    <property type="molecule type" value="Genomic_DNA"/>
</dbReference>
<protein>
    <submittedName>
        <fullName evidence="1">Uncharacterized protein</fullName>
    </submittedName>
</protein>
<keyword evidence="2" id="KW-1185">Reference proteome</keyword>